<gene>
    <name evidence="1" type="ORF">CI610_03289</name>
</gene>
<dbReference type="AlphaFoldDB" id="A0A2H9T3M0"/>
<reference evidence="1" key="1">
    <citation type="journal article" date="2017" name="Appl. Environ. Microbiol.">
        <title>Molecular characterization of an Endozoicomonas-like organism causing infection in king scallop Pecten maximus L.</title>
        <authorList>
            <person name="Cano I."/>
            <person name="van Aerle R."/>
            <person name="Ross S."/>
            <person name="Verner-Jeffreys D.W."/>
            <person name="Paley R.K."/>
            <person name="Rimmer G."/>
            <person name="Ryder D."/>
            <person name="Hooper P."/>
            <person name="Stone D."/>
            <person name="Feist S.W."/>
        </authorList>
    </citation>
    <scope>NUCLEOTIDE SEQUENCE</scope>
</reference>
<name>A0A2H9T3M0_9ZZZZ</name>
<proteinExistence type="predicted"/>
<protein>
    <submittedName>
        <fullName evidence="1">Uncharacterized protein</fullName>
    </submittedName>
</protein>
<organism evidence="1">
    <name type="scientific">invertebrate metagenome</name>
    <dbReference type="NCBI Taxonomy" id="1711999"/>
    <lineage>
        <taxon>unclassified sequences</taxon>
        <taxon>metagenomes</taxon>
        <taxon>organismal metagenomes</taxon>
    </lineage>
</organism>
<sequence length="73" mass="8975">MCTCICFNLLVYFNSYDVETESHFLGKYIFYNQEHQKLYNHDKTVNADFLNYCYDSKFYFLMTKEEVKRNSYC</sequence>
<comment type="caution">
    <text evidence="1">The sequence shown here is derived from an EMBL/GenBank/DDBJ whole genome shotgun (WGS) entry which is preliminary data.</text>
</comment>
<accession>A0A2H9T3M0</accession>
<evidence type="ECO:0000313" key="1">
    <source>
        <dbReference type="EMBL" id="PJE77787.1"/>
    </source>
</evidence>
<dbReference type="EMBL" id="NSIT01000377">
    <property type="protein sequence ID" value="PJE77787.1"/>
    <property type="molecule type" value="Genomic_DNA"/>
</dbReference>